<evidence type="ECO:0000256" key="8">
    <source>
        <dbReference type="ARBA" id="ARBA00022917"/>
    </source>
</evidence>
<feature type="binding site" evidence="12">
    <location>
        <position position="282"/>
    </location>
    <ligand>
        <name>L-serine</name>
        <dbReference type="ChEBI" id="CHEBI:33384"/>
    </ligand>
</feature>
<dbReference type="Gene3D" id="1.10.287.40">
    <property type="entry name" value="Serine-tRNA synthetase, tRNA binding domain"/>
    <property type="match status" value="1"/>
</dbReference>
<dbReference type="InterPro" id="IPR033729">
    <property type="entry name" value="SerRS_core"/>
</dbReference>
<evidence type="ECO:0000256" key="11">
    <source>
        <dbReference type="ARBA" id="ARBA00048823"/>
    </source>
</evidence>
<dbReference type="CDD" id="cd00770">
    <property type="entry name" value="SerRS_core"/>
    <property type="match status" value="1"/>
</dbReference>
<evidence type="ECO:0000256" key="6">
    <source>
        <dbReference type="ARBA" id="ARBA00022741"/>
    </source>
</evidence>
<dbReference type="EC" id="6.1.1.11" evidence="12"/>
<dbReference type="PROSITE" id="PS50862">
    <property type="entry name" value="AA_TRNA_LIGASE_II"/>
    <property type="match status" value="1"/>
</dbReference>
<evidence type="ECO:0000256" key="12">
    <source>
        <dbReference type="HAMAP-Rule" id="MF_00176"/>
    </source>
</evidence>
<comment type="caution">
    <text evidence="12">Lacks conserved residue(s) required for the propagation of feature annotation.</text>
</comment>
<evidence type="ECO:0000259" key="13">
    <source>
        <dbReference type="PROSITE" id="PS50862"/>
    </source>
</evidence>
<dbReference type="InterPro" id="IPR010978">
    <property type="entry name" value="tRNA-bd_arm"/>
</dbReference>
<comment type="subunit">
    <text evidence="12">Homodimer. The tRNA molecule binds across the dimer.</text>
</comment>
<dbReference type="RefSeq" id="WP_250753562.1">
    <property type="nucleotide sequence ID" value="NZ_CP098401.1"/>
</dbReference>
<evidence type="ECO:0000256" key="3">
    <source>
        <dbReference type="ARBA" id="ARBA00010728"/>
    </source>
</evidence>
<dbReference type="SUPFAM" id="SSF46589">
    <property type="entry name" value="tRNA-binding arm"/>
    <property type="match status" value="1"/>
</dbReference>
<protein>
    <recommendedName>
        <fullName evidence="12">Serine--tRNA ligase</fullName>
        <ecNumber evidence="12">6.1.1.11</ecNumber>
    </recommendedName>
    <alternativeName>
        <fullName evidence="12">Seryl-tRNA synthetase</fullName>
        <shortName evidence="12">SerRS</shortName>
    </alternativeName>
    <alternativeName>
        <fullName evidence="12">Seryl-tRNA(Ser/Sec) synthetase</fullName>
    </alternativeName>
</protein>
<evidence type="ECO:0000256" key="4">
    <source>
        <dbReference type="ARBA" id="ARBA00022490"/>
    </source>
</evidence>
<dbReference type="InterPro" id="IPR002317">
    <property type="entry name" value="Ser-tRNA-ligase_type_1"/>
</dbReference>
<reference evidence="14" key="1">
    <citation type="submission" date="2022-05" db="EMBL/GenBank/DDBJ databases">
        <title>Sphingomonas sp. strain RMG20 Genome sequencing and assembly.</title>
        <authorList>
            <person name="Kim I."/>
        </authorList>
    </citation>
    <scope>NUCLEOTIDE SEQUENCE</scope>
    <source>
        <strain evidence="14">RMG20</strain>
    </source>
</reference>
<evidence type="ECO:0000256" key="2">
    <source>
        <dbReference type="ARBA" id="ARBA00005045"/>
    </source>
</evidence>
<evidence type="ECO:0000256" key="10">
    <source>
        <dbReference type="ARBA" id="ARBA00047929"/>
    </source>
</evidence>
<keyword evidence="5 12" id="KW-0436">Ligase</keyword>
<dbReference type="InterPro" id="IPR006195">
    <property type="entry name" value="aa-tRNA-synth_II"/>
</dbReference>
<organism evidence="14 15">
    <name type="scientific">Sphingomonas donggukensis</name>
    <dbReference type="NCBI Taxonomy" id="2949093"/>
    <lineage>
        <taxon>Bacteria</taxon>
        <taxon>Pseudomonadati</taxon>
        <taxon>Pseudomonadota</taxon>
        <taxon>Alphaproteobacteria</taxon>
        <taxon>Sphingomonadales</taxon>
        <taxon>Sphingomonadaceae</taxon>
        <taxon>Sphingomonas</taxon>
    </lineage>
</organism>
<dbReference type="PANTHER" id="PTHR43697">
    <property type="entry name" value="SERYL-TRNA SYNTHETASE"/>
    <property type="match status" value="1"/>
</dbReference>
<feature type="domain" description="Aminoacyl-transfer RNA synthetases class-II family profile" evidence="13">
    <location>
        <begin position="170"/>
        <end position="412"/>
    </location>
</feature>
<evidence type="ECO:0000313" key="15">
    <source>
        <dbReference type="Proteomes" id="UP001055580"/>
    </source>
</evidence>
<keyword evidence="8 12" id="KW-0648">Protein biosynthesis</keyword>
<keyword evidence="7 12" id="KW-0067">ATP-binding</keyword>
<dbReference type="Pfam" id="PF00587">
    <property type="entry name" value="tRNA-synt_2b"/>
    <property type="match status" value="1"/>
</dbReference>
<dbReference type="InterPro" id="IPR042103">
    <property type="entry name" value="SerRS_1_N_sf"/>
</dbReference>
<evidence type="ECO:0000256" key="1">
    <source>
        <dbReference type="ARBA" id="ARBA00004496"/>
    </source>
</evidence>
<name>A0ABY4TVH4_9SPHN</name>
<dbReference type="HAMAP" id="MF_00176">
    <property type="entry name" value="Ser_tRNA_synth_type1"/>
    <property type="match status" value="1"/>
</dbReference>
<dbReference type="InterPro" id="IPR015866">
    <property type="entry name" value="Ser-tRNA-synth_1_N"/>
</dbReference>
<accession>A0ABY4TVH4</accession>
<comment type="catalytic activity">
    <reaction evidence="10 12">
        <text>tRNA(Sec) + L-serine + ATP = L-seryl-tRNA(Sec) + AMP + diphosphate + H(+)</text>
        <dbReference type="Rhea" id="RHEA:42580"/>
        <dbReference type="Rhea" id="RHEA-COMP:9742"/>
        <dbReference type="Rhea" id="RHEA-COMP:10128"/>
        <dbReference type="ChEBI" id="CHEBI:15378"/>
        <dbReference type="ChEBI" id="CHEBI:30616"/>
        <dbReference type="ChEBI" id="CHEBI:33019"/>
        <dbReference type="ChEBI" id="CHEBI:33384"/>
        <dbReference type="ChEBI" id="CHEBI:78442"/>
        <dbReference type="ChEBI" id="CHEBI:78533"/>
        <dbReference type="ChEBI" id="CHEBI:456215"/>
        <dbReference type="EC" id="6.1.1.11"/>
    </reaction>
</comment>
<dbReference type="PANTHER" id="PTHR43697:SF1">
    <property type="entry name" value="SERINE--TRNA LIGASE"/>
    <property type="match status" value="1"/>
</dbReference>
<dbReference type="Proteomes" id="UP001055580">
    <property type="component" value="Chromosome"/>
</dbReference>
<dbReference type="SUPFAM" id="SSF55681">
    <property type="entry name" value="Class II aaRS and biotin synthetases"/>
    <property type="match status" value="1"/>
</dbReference>
<comment type="similarity">
    <text evidence="3 12">Belongs to the class-II aminoacyl-tRNA synthetase family. Type-1 seryl-tRNA synthetase subfamily.</text>
</comment>
<comment type="catalytic activity">
    <reaction evidence="11 12">
        <text>tRNA(Ser) + L-serine + ATP = L-seryl-tRNA(Ser) + AMP + diphosphate + H(+)</text>
        <dbReference type="Rhea" id="RHEA:12292"/>
        <dbReference type="Rhea" id="RHEA-COMP:9669"/>
        <dbReference type="Rhea" id="RHEA-COMP:9703"/>
        <dbReference type="ChEBI" id="CHEBI:15378"/>
        <dbReference type="ChEBI" id="CHEBI:30616"/>
        <dbReference type="ChEBI" id="CHEBI:33019"/>
        <dbReference type="ChEBI" id="CHEBI:33384"/>
        <dbReference type="ChEBI" id="CHEBI:78442"/>
        <dbReference type="ChEBI" id="CHEBI:78533"/>
        <dbReference type="ChEBI" id="CHEBI:456215"/>
        <dbReference type="EC" id="6.1.1.11"/>
    </reaction>
</comment>
<dbReference type="EMBL" id="CP098401">
    <property type="protein sequence ID" value="URW76382.1"/>
    <property type="molecule type" value="Genomic_DNA"/>
</dbReference>
<keyword evidence="9 12" id="KW-0030">Aminoacyl-tRNA synthetase</keyword>
<comment type="function">
    <text evidence="12">Catalyzes the attachment of serine to tRNA(Ser). Is also able to aminoacylate tRNA(Sec) with serine, to form the misacylated tRNA L-seryl-tRNA(Sec), which will be further converted into selenocysteinyl-tRNA(Sec).</text>
</comment>
<keyword evidence="15" id="KW-1185">Reference proteome</keyword>
<feature type="binding site" evidence="12">
    <location>
        <position position="382"/>
    </location>
    <ligand>
        <name>L-serine</name>
        <dbReference type="ChEBI" id="CHEBI:33384"/>
    </ligand>
</feature>
<sequence>MHDIRFLRDDPAAFDAGLAHRGLAPLSADLLAIDARSRALTTEAQTLLARRNDVSKAIGAAKARRDDPTDLMAEVADLKEQLPKVEAEQKAVAETLSAQLATVPNLPLADVPQGADENDNVLVAEHGTPPGFAFTPAEHDAIGPALGLDFDTGVKLAGARFALLRGHAARLHAALGQFMLATLTAEFGYEQVVPPLLVRDEVMFGTGQLPKFADDLFRTTDGRWLIPTAEVSLTNIVRDSILREEELPLRFTALTPCFRSEAGAAGRDTRGFIRQHQFEKAEMVSIVTPDASEAEHERMTAAAEAVLMKLGLAFRRIKLCTGDMGFSAARTYDLEVWLPGQQRYREISSCSTCTDFQARRMNARYRPAGEKGTRFVHTLNGSGLAVGRTLVAIIENYQQEGGAVAIPEVLRPWMGGAEVLEPTR</sequence>
<feature type="binding site" evidence="12">
    <location>
        <begin position="346"/>
        <end position="349"/>
    </location>
    <ligand>
        <name>ATP</name>
        <dbReference type="ChEBI" id="CHEBI:30616"/>
    </ligand>
</feature>
<evidence type="ECO:0000256" key="9">
    <source>
        <dbReference type="ARBA" id="ARBA00023146"/>
    </source>
</evidence>
<proteinExistence type="inferred from homology"/>
<feature type="binding site" evidence="12">
    <location>
        <begin position="259"/>
        <end position="261"/>
    </location>
    <ligand>
        <name>ATP</name>
        <dbReference type="ChEBI" id="CHEBI:30616"/>
    </ligand>
</feature>
<evidence type="ECO:0000313" key="14">
    <source>
        <dbReference type="EMBL" id="URW76382.1"/>
    </source>
</evidence>
<comment type="pathway">
    <text evidence="2 12">Aminoacyl-tRNA biosynthesis; selenocysteinyl-tRNA(Sec) biosynthesis; L-seryl-tRNA(Sec) from L-serine and tRNA(Sec): step 1/1.</text>
</comment>
<gene>
    <name evidence="12 14" type="primary">serS</name>
    <name evidence="14" type="ORF">M9980_03940</name>
</gene>
<dbReference type="PRINTS" id="PR00981">
    <property type="entry name" value="TRNASYNTHSER"/>
</dbReference>
<feature type="binding site" evidence="12">
    <location>
        <begin position="228"/>
        <end position="230"/>
    </location>
    <ligand>
        <name>L-serine</name>
        <dbReference type="ChEBI" id="CHEBI:33384"/>
    </ligand>
</feature>
<dbReference type="InterPro" id="IPR045864">
    <property type="entry name" value="aa-tRNA-synth_II/BPL/LPL"/>
</dbReference>
<dbReference type="InterPro" id="IPR002314">
    <property type="entry name" value="aa-tRNA-synt_IIb"/>
</dbReference>
<dbReference type="PIRSF" id="PIRSF001529">
    <property type="entry name" value="Ser-tRNA-synth_IIa"/>
    <property type="match status" value="1"/>
</dbReference>
<dbReference type="Gene3D" id="3.30.930.10">
    <property type="entry name" value="Bira Bifunctional Protein, Domain 2"/>
    <property type="match status" value="1"/>
</dbReference>
<dbReference type="GO" id="GO:0004828">
    <property type="term" value="F:serine-tRNA ligase activity"/>
    <property type="evidence" value="ECO:0007669"/>
    <property type="project" value="UniProtKB-EC"/>
</dbReference>
<keyword evidence="4 12" id="KW-0963">Cytoplasm</keyword>
<evidence type="ECO:0000256" key="7">
    <source>
        <dbReference type="ARBA" id="ARBA00022840"/>
    </source>
</evidence>
<comment type="domain">
    <text evidence="12">Consists of two distinct domains, a catalytic core and a N-terminal extension that is involved in tRNA binding.</text>
</comment>
<keyword evidence="6 12" id="KW-0547">Nucleotide-binding</keyword>
<evidence type="ECO:0000256" key="5">
    <source>
        <dbReference type="ARBA" id="ARBA00022598"/>
    </source>
</evidence>
<comment type="subcellular location">
    <subcellularLocation>
        <location evidence="1 12">Cytoplasm</location>
    </subcellularLocation>
</comment>
<dbReference type="Pfam" id="PF02403">
    <property type="entry name" value="Seryl_tRNA_N"/>
    <property type="match status" value="1"/>
</dbReference>
<dbReference type="NCBIfam" id="TIGR00414">
    <property type="entry name" value="serS"/>
    <property type="match status" value="1"/>
</dbReference>